<gene>
    <name evidence="2" type="ORF">NCTC13336_01588</name>
</gene>
<name>A0A377R1C0_9NEIS</name>
<accession>A0A377R1C0</accession>
<dbReference type="InterPro" id="IPR037126">
    <property type="entry name" value="PdaC/RsiV-like_sf"/>
</dbReference>
<dbReference type="AlphaFoldDB" id="A0A377R1C0"/>
<sequence length="264" mass="29664">MNKILPALLLAAFALPAAAQPPQFKTAQFQAEYCPKPAADPECSKFSISRPVFRDRQQTAFAEQLIRQMTATDGLKTLTKAAALQKLKKQVNESREGKEAYPRHEYFAEVAPEGYTPHYLVLTGIDYIYGGGPHGLGRETRYIIPRSGKPVPLRLDDILLPGQKPAFAALHRQALTDYYLAEGNRTREEIEEGFNNKRSSHYLTDEVLESSWSFDKNALSYAYNSYSFGGYTDTPAFKLPAAKLKGIVKPEILRELEAYRPLKN</sequence>
<dbReference type="OrthoDB" id="8610451at2"/>
<keyword evidence="3" id="KW-1185">Reference proteome</keyword>
<keyword evidence="1" id="KW-0732">Signal</keyword>
<feature type="chain" id="PRO_5017020322" evidence="1">
    <location>
        <begin position="20"/>
        <end position="264"/>
    </location>
</feature>
<dbReference type="RefSeq" id="WP_115308602.1">
    <property type="nucleotide sequence ID" value="NZ_CP091516.1"/>
</dbReference>
<reference evidence="2 3" key="1">
    <citation type="submission" date="2018-06" db="EMBL/GenBank/DDBJ databases">
        <authorList>
            <consortium name="Pathogen Informatics"/>
            <person name="Doyle S."/>
        </authorList>
    </citation>
    <scope>NUCLEOTIDE SEQUENCE [LARGE SCALE GENOMIC DNA]</scope>
    <source>
        <strain evidence="2 3">NCTC13336</strain>
    </source>
</reference>
<dbReference type="EMBL" id="UGJJ01000002">
    <property type="protein sequence ID" value="STR02708.1"/>
    <property type="molecule type" value="Genomic_DNA"/>
</dbReference>
<dbReference type="Gene3D" id="3.90.640.20">
    <property type="entry name" value="Heat-shock cognate protein, ATPase"/>
    <property type="match status" value="1"/>
</dbReference>
<dbReference type="Proteomes" id="UP000254293">
    <property type="component" value="Unassembled WGS sequence"/>
</dbReference>
<organism evidence="2 3">
    <name type="scientific">Kingella potus</name>
    <dbReference type="NCBI Taxonomy" id="265175"/>
    <lineage>
        <taxon>Bacteria</taxon>
        <taxon>Pseudomonadati</taxon>
        <taxon>Pseudomonadota</taxon>
        <taxon>Betaproteobacteria</taxon>
        <taxon>Neisseriales</taxon>
        <taxon>Neisseriaceae</taxon>
        <taxon>Kingella</taxon>
    </lineage>
</organism>
<evidence type="ECO:0000313" key="3">
    <source>
        <dbReference type="Proteomes" id="UP000254293"/>
    </source>
</evidence>
<evidence type="ECO:0000256" key="1">
    <source>
        <dbReference type="SAM" id="SignalP"/>
    </source>
</evidence>
<dbReference type="Gene3D" id="3.30.565.40">
    <property type="entry name" value="Fervidobacterium nodosum Rt17-B1 like"/>
    <property type="match status" value="1"/>
</dbReference>
<proteinExistence type="predicted"/>
<evidence type="ECO:0000313" key="2">
    <source>
        <dbReference type="EMBL" id="STR02708.1"/>
    </source>
</evidence>
<protein>
    <submittedName>
        <fullName evidence="2">Protein of uncharacterized function (DUF3298)</fullName>
    </submittedName>
</protein>
<feature type="signal peptide" evidence="1">
    <location>
        <begin position="1"/>
        <end position="19"/>
    </location>
</feature>